<keyword evidence="2" id="KW-0547">Nucleotide-binding</keyword>
<dbReference type="InterPro" id="IPR017871">
    <property type="entry name" value="ABC_transporter-like_CS"/>
</dbReference>
<dbReference type="PROSITE" id="PS00211">
    <property type="entry name" value="ABC_TRANSPORTER_1"/>
    <property type="match status" value="1"/>
</dbReference>
<dbReference type="Pfam" id="PF00005">
    <property type="entry name" value="ABC_tran"/>
    <property type="match status" value="1"/>
</dbReference>
<reference evidence="5 6" key="1">
    <citation type="submission" date="2021-08" db="EMBL/GenBank/DDBJ databases">
        <title>The genome sequence of Chitinophaga sp. B61.</title>
        <authorList>
            <person name="Zhang X."/>
        </authorList>
    </citation>
    <scope>NUCLEOTIDE SEQUENCE [LARGE SCALE GENOMIC DNA]</scope>
    <source>
        <strain evidence="5 6">B61</strain>
    </source>
</reference>
<dbReference type="SUPFAM" id="SSF52540">
    <property type="entry name" value="P-loop containing nucleoside triphosphate hydrolases"/>
    <property type="match status" value="1"/>
</dbReference>
<dbReference type="RefSeq" id="WP_220253120.1">
    <property type="nucleotide sequence ID" value="NZ_JAICCF010000005.1"/>
</dbReference>
<organism evidence="5 6">
    <name type="scientific">Chitinophaga rhizophila</name>
    <dbReference type="NCBI Taxonomy" id="2866212"/>
    <lineage>
        <taxon>Bacteria</taxon>
        <taxon>Pseudomonadati</taxon>
        <taxon>Bacteroidota</taxon>
        <taxon>Chitinophagia</taxon>
        <taxon>Chitinophagales</taxon>
        <taxon>Chitinophagaceae</taxon>
        <taxon>Chitinophaga</taxon>
    </lineage>
</organism>
<feature type="domain" description="ABC transporter" evidence="4">
    <location>
        <begin position="21"/>
        <end position="258"/>
    </location>
</feature>
<keyword evidence="1" id="KW-0813">Transport</keyword>
<dbReference type="SMART" id="SM00382">
    <property type="entry name" value="AAA"/>
    <property type="match status" value="1"/>
</dbReference>
<dbReference type="Proteomes" id="UP000812961">
    <property type="component" value="Unassembled WGS sequence"/>
</dbReference>
<dbReference type="PANTHER" id="PTHR43023">
    <property type="entry name" value="PROTEIN TRIGALACTOSYLDIACYLGLYCEROL 3, CHLOROPLASTIC"/>
    <property type="match status" value="1"/>
</dbReference>
<evidence type="ECO:0000256" key="2">
    <source>
        <dbReference type="ARBA" id="ARBA00022741"/>
    </source>
</evidence>
<keyword evidence="3 5" id="KW-0067">ATP-binding</keyword>
<evidence type="ECO:0000313" key="5">
    <source>
        <dbReference type="EMBL" id="MBW8687799.1"/>
    </source>
</evidence>
<dbReference type="EMBL" id="JAICCF010000005">
    <property type="protein sequence ID" value="MBW8687799.1"/>
    <property type="molecule type" value="Genomic_DNA"/>
</dbReference>
<sequence length="258" mass="28820">MDDTLVQEKNTATATDEEVVIRIEHLKKSFGDNEVLKDINLELHKGENIVVLGRSGQGKSVTIQCIAGLLEPDEGKLEVLGKEVRELSSEELKEMRMKLGFLFQSGALYDSMTVRENLAFPLTRVLKMTDEAEIEKRVTDVLASVGLEDAIDKLPSDLSGGMRKRVGLARTLIMRPAIMLYDEPTTGLDPITSREISELIIQLQEKYETSSIIITHDMNCARIVADRIVVMNDGKYIATGTYDELANSPDELINNFFK</sequence>
<evidence type="ECO:0000259" key="4">
    <source>
        <dbReference type="PROSITE" id="PS50893"/>
    </source>
</evidence>
<dbReference type="InterPro" id="IPR003593">
    <property type="entry name" value="AAA+_ATPase"/>
</dbReference>
<dbReference type="InterPro" id="IPR003439">
    <property type="entry name" value="ABC_transporter-like_ATP-bd"/>
</dbReference>
<dbReference type="Gene3D" id="3.40.50.300">
    <property type="entry name" value="P-loop containing nucleotide triphosphate hydrolases"/>
    <property type="match status" value="1"/>
</dbReference>
<evidence type="ECO:0000256" key="3">
    <source>
        <dbReference type="ARBA" id="ARBA00022840"/>
    </source>
</evidence>
<accession>A0ABS7GJC4</accession>
<protein>
    <submittedName>
        <fullName evidence="5">ATP-binding cassette domain-containing protein</fullName>
    </submittedName>
</protein>
<proteinExistence type="predicted"/>
<dbReference type="GO" id="GO:0005524">
    <property type="term" value="F:ATP binding"/>
    <property type="evidence" value="ECO:0007669"/>
    <property type="project" value="UniProtKB-KW"/>
</dbReference>
<gene>
    <name evidence="5" type="ORF">K1Y79_25900</name>
</gene>
<dbReference type="PROSITE" id="PS50893">
    <property type="entry name" value="ABC_TRANSPORTER_2"/>
    <property type="match status" value="1"/>
</dbReference>
<keyword evidence="6" id="KW-1185">Reference proteome</keyword>
<evidence type="ECO:0000256" key="1">
    <source>
        <dbReference type="ARBA" id="ARBA00022448"/>
    </source>
</evidence>
<name>A0ABS7GJC4_9BACT</name>
<evidence type="ECO:0000313" key="6">
    <source>
        <dbReference type="Proteomes" id="UP000812961"/>
    </source>
</evidence>
<dbReference type="InterPro" id="IPR027417">
    <property type="entry name" value="P-loop_NTPase"/>
</dbReference>
<comment type="caution">
    <text evidence="5">The sequence shown here is derived from an EMBL/GenBank/DDBJ whole genome shotgun (WGS) entry which is preliminary data.</text>
</comment>
<dbReference type="PANTHER" id="PTHR43023:SF6">
    <property type="entry name" value="INTERMEMBRANE PHOSPHOLIPID TRANSPORT SYSTEM ATP-BINDING PROTEIN MLAF"/>
    <property type="match status" value="1"/>
</dbReference>